<dbReference type="PROSITE" id="PS50862">
    <property type="entry name" value="AA_TRNA_LIGASE_II"/>
    <property type="match status" value="1"/>
</dbReference>
<comment type="subunit">
    <text evidence="7">Homodimer.</text>
</comment>
<dbReference type="Gene3D" id="2.40.50.140">
    <property type="entry name" value="Nucleic acid-binding proteins"/>
    <property type="match status" value="1"/>
</dbReference>
<keyword evidence="4 7" id="KW-0067">ATP-binding</keyword>
<evidence type="ECO:0000256" key="3">
    <source>
        <dbReference type="ARBA" id="ARBA00022741"/>
    </source>
</evidence>
<dbReference type="GO" id="GO:0004816">
    <property type="term" value="F:asparagine-tRNA ligase activity"/>
    <property type="evidence" value="ECO:0007669"/>
    <property type="project" value="UniProtKB-UniRule"/>
</dbReference>
<dbReference type="InterPro" id="IPR004365">
    <property type="entry name" value="NA-bd_OB_tRNA"/>
</dbReference>
<keyword evidence="7" id="KW-0963">Cytoplasm</keyword>
<dbReference type="GO" id="GO:0006421">
    <property type="term" value="P:asparaginyl-tRNA aminoacylation"/>
    <property type="evidence" value="ECO:0007669"/>
    <property type="project" value="UniProtKB-UniRule"/>
</dbReference>
<dbReference type="GO" id="GO:0140096">
    <property type="term" value="F:catalytic activity, acting on a protein"/>
    <property type="evidence" value="ECO:0007669"/>
    <property type="project" value="UniProtKB-ARBA"/>
</dbReference>
<comment type="caution">
    <text evidence="9">The sequence shown here is derived from an EMBL/GenBank/DDBJ whole genome shotgun (WGS) entry which is preliminary data.</text>
</comment>
<protein>
    <recommendedName>
        <fullName evidence="7">Asparagine--tRNA ligase</fullName>
        <ecNumber evidence="7">6.1.1.22</ecNumber>
    </recommendedName>
    <alternativeName>
        <fullName evidence="7">Asparaginyl-tRNA synthetase</fullName>
        <shortName evidence="7">AsnRS</shortName>
    </alternativeName>
</protein>
<name>A0A9D1AMQ5_9FIRM</name>
<reference evidence="9" key="1">
    <citation type="submission" date="2020-10" db="EMBL/GenBank/DDBJ databases">
        <authorList>
            <person name="Gilroy R."/>
        </authorList>
    </citation>
    <scope>NUCLEOTIDE SEQUENCE</scope>
    <source>
        <strain evidence="9">ChiSxjej1B13-7958</strain>
    </source>
</reference>
<dbReference type="EC" id="6.1.1.22" evidence="7"/>
<dbReference type="InterPro" id="IPR004364">
    <property type="entry name" value="Aa-tRNA-synt_II"/>
</dbReference>
<dbReference type="InterPro" id="IPR004522">
    <property type="entry name" value="Asn-tRNA-ligase"/>
</dbReference>
<dbReference type="NCBIfam" id="NF003037">
    <property type="entry name" value="PRK03932.1"/>
    <property type="match status" value="1"/>
</dbReference>
<dbReference type="CDD" id="cd04318">
    <property type="entry name" value="EcAsnRS_like_N"/>
    <property type="match status" value="1"/>
</dbReference>
<dbReference type="HAMAP" id="MF_00534">
    <property type="entry name" value="Asn_tRNA_synth"/>
    <property type="match status" value="1"/>
</dbReference>
<evidence type="ECO:0000313" key="9">
    <source>
        <dbReference type="EMBL" id="HIR46880.1"/>
    </source>
</evidence>
<dbReference type="FunFam" id="3.30.930.10:FF:000016">
    <property type="entry name" value="Asparagine--tRNA ligase"/>
    <property type="match status" value="1"/>
</dbReference>
<dbReference type="GO" id="GO:0005524">
    <property type="term" value="F:ATP binding"/>
    <property type="evidence" value="ECO:0007669"/>
    <property type="project" value="UniProtKB-UniRule"/>
</dbReference>
<comment type="similarity">
    <text evidence="1 7">Belongs to the class-II aminoacyl-tRNA synthetase family.</text>
</comment>
<dbReference type="AlphaFoldDB" id="A0A9D1AMQ5"/>
<evidence type="ECO:0000256" key="5">
    <source>
        <dbReference type="ARBA" id="ARBA00022917"/>
    </source>
</evidence>
<reference evidence="9" key="2">
    <citation type="journal article" date="2021" name="PeerJ">
        <title>Extensive microbial diversity within the chicken gut microbiome revealed by metagenomics and culture.</title>
        <authorList>
            <person name="Gilroy R."/>
            <person name="Ravi A."/>
            <person name="Getino M."/>
            <person name="Pursley I."/>
            <person name="Horton D.L."/>
            <person name="Alikhan N.F."/>
            <person name="Baker D."/>
            <person name="Gharbi K."/>
            <person name="Hall N."/>
            <person name="Watson M."/>
            <person name="Adriaenssens E.M."/>
            <person name="Foster-Nyarko E."/>
            <person name="Jarju S."/>
            <person name="Secka A."/>
            <person name="Antonio M."/>
            <person name="Oren A."/>
            <person name="Chaudhuri R.R."/>
            <person name="La Ragione R."/>
            <person name="Hildebrand F."/>
            <person name="Pallen M.J."/>
        </authorList>
    </citation>
    <scope>NUCLEOTIDE SEQUENCE</scope>
    <source>
        <strain evidence="9">ChiSxjej1B13-7958</strain>
    </source>
</reference>
<evidence type="ECO:0000256" key="6">
    <source>
        <dbReference type="ARBA" id="ARBA00023146"/>
    </source>
</evidence>
<dbReference type="InterPro" id="IPR006195">
    <property type="entry name" value="aa-tRNA-synth_II"/>
</dbReference>
<dbReference type="NCBIfam" id="TIGR00457">
    <property type="entry name" value="asnS"/>
    <property type="match status" value="1"/>
</dbReference>
<dbReference type="Proteomes" id="UP000824242">
    <property type="component" value="Unassembled WGS sequence"/>
</dbReference>
<keyword evidence="5 7" id="KW-0648">Protein biosynthesis</keyword>
<comment type="catalytic activity">
    <reaction evidence="7">
        <text>tRNA(Asn) + L-asparagine + ATP = L-asparaginyl-tRNA(Asn) + AMP + diphosphate + H(+)</text>
        <dbReference type="Rhea" id="RHEA:11180"/>
        <dbReference type="Rhea" id="RHEA-COMP:9659"/>
        <dbReference type="Rhea" id="RHEA-COMP:9674"/>
        <dbReference type="ChEBI" id="CHEBI:15378"/>
        <dbReference type="ChEBI" id="CHEBI:30616"/>
        <dbReference type="ChEBI" id="CHEBI:33019"/>
        <dbReference type="ChEBI" id="CHEBI:58048"/>
        <dbReference type="ChEBI" id="CHEBI:78442"/>
        <dbReference type="ChEBI" id="CHEBI:78515"/>
        <dbReference type="ChEBI" id="CHEBI:456215"/>
        <dbReference type="EC" id="6.1.1.22"/>
    </reaction>
</comment>
<keyword evidence="2 7" id="KW-0436">Ligase</keyword>
<evidence type="ECO:0000256" key="2">
    <source>
        <dbReference type="ARBA" id="ARBA00022598"/>
    </source>
</evidence>
<dbReference type="GO" id="GO:0016740">
    <property type="term" value="F:transferase activity"/>
    <property type="evidence" value="ECO:0007669"/>
    <property type="project" value="UniProtKB-ARBA"/>
</dbReference>
<dbReference type="GO" id="GO:0003676">
    <property type="term" value="F:nucleic acid binding"/>
    <property type="evidence" value="ECO:0007669"/>
    <property type="project" value="InterPro"/>
</dbReference>
<dbReference type="InterPro" id="IPR002312">
    <property type="entry name" value="Asp/Asn-tRNA-synth_IIb"/>
</dbReference>
<feature type="domain" description="Aminoacyl-transfer RNA synthetases class-II family profile" evidence="8">
    <location>
        <begin position="136"/>
        <end position="454"/>
    </location>
</feature>
<evidence type="ECO:0000259" key="8">
    <source>
        <dbReference type="PROSITE" id="PS50862"/>
    </source>
</evidence>
<dbReference type="Pfam" id="PF00152">
    <property type="entry name" value="tRNA-synt_2"/>
    <property type="match status" value="1"/>
</dbReference>
<accession>A0A9D1AMQ5</accession>
<dbReference type="PRINTS" id="PR01042">
    <property type="entry name" value="TRNASYNTHASP"/>
</dbReference>
<comment type="subcellular location">
    <subcellularLocation>
        <location evidence="7">Cytoplasm</location>
    </subcellularLocation>
</comment>
<dbReference type="SUPFAM" id="SSF50249">
    <property type="entry name" value="Nucleic acid-binding proteins"/>
    <property type="match status" value="1"/>
</dbReference>
<dbReference type="CDD" id="cd00776">
    <property type="entry name" value="AsxRS_core"/>
    <property type="match status" value="1"/>
</dbReference>
<organism evidence="9 10">
    <name type="scientific">Candidatus Caccousia avicola</name>
    <dbReference type="NCBI Taxonomy" id="2840721"/>
    <lineage>
        <taxon>Bacteria</taxon>
        <taxon>Bacillati</taxon>
        <taxon>Bacillota</taxon>
        <taxon>Clostridia</taxon>
        <taxon>Eubacteriales</taxon>
        <taxon>Oscillospiraceae</taxon>
        <taxon>Oscillospiraceae incertae sedis</taxon>
        <taxon>Candidatus Caccousia</taxon>
    </lineage>
</organism>
<dbReference type="SUPFAM" id="SSF55681">
    <property type="entry name" value="Class II aaRS and biotin synthetases"/>
    <property type="match status" value="1"/>
</dbReference>
<gene>
    <name evidence="7 9" type="primary">asnS</name>
    <name evidence="9" type="ORF">IAB89_04350</name>
</gene>
<dbReference type="GO" id="GO:0005737">
    <property type="term" value="C:cytoplasm"/>
    <property type="evidence" value="ECO:0007669"/>
    <property type="project" value="UniProtKB-SubCell"/>
</dbReference>
<sequence length="464" mass="52883">MKRTEIKELYQSSQSLSGQRVTVCGWVRTIRDSKALGFIELNDGSCFKGVQIVFEDAKLSNFKEIVKVNVGAALVVTGELLLTPEMKQPFEIHAEEIVVEGASTPDYPLQKKRHTLEYLRTVAHLRPRTNTFSAAFRVRSAAAFAIHKFFQENGFVYAHTPIITGSDCEGAGEMFHVTSFDLNEIPRLEDGTPDYSQDFFQKSTSLTVSGQLEAECMAQAFGKVYTFGPTFRAERSYTQRHAAEFWMVEPEIAFADLEDDMELAEAMMKYVIRYVLDVCAADIAFCNQFIDKGLLERLNHVANSDFGRVTYTDAIELLKKNNDNFEYKVEWGVDLQTEHEKYLTEKVFGRPVFVTDYPKEIKAFYMRLNDDGKTVAAVDLLVPGIGEIIGGSQREERLELLQKRMQELSLNEEDYWWYLDLRRYGGTKHAGFGIGFERLIMYLTGISNIRDVLPFPRTTGTAEF</sequence>
<evidence type="ECO:0000313" key="10">
    <source>
        <dbReference type="Proteomes" id="UP000824242"/>
    </source>
</evidence>
<dbReference type="Pfam" id="PF01336">
    <property type="entry name" value="tRNA_anti-codon"/>
    <property type="match status" value="1"/>
</dbReference>
<evidence type="ECO:0000256" key="1">
    <source>
        <dbReference type="ARBA" id="ARBA00008226"/>
    </source>
</evidence>
<keyword evidence="3 7" id="KW-0547">Nucleotide-binding</keyword>
<evidence type="ECO:0000256" key="4">
    <source>
        <dbReference type="ARBA" id="ARBA00022840"/>
    </source>
</evidence>
<dbReference type="PANTHER" id="PTHR22594:SF34">
    <property type="entry name" value="ASPARAGINE--TRNA LIGASE, MITOCHONDRIAL-RELATED"/>
    <property type="match status" value="1"/>
</dbReference>
<dbReference type="Gene3D" id="3.30.930.10">
    <property type="entry name" value="Bira Bifunctional Protein, Domain 2"/>
    <property type="match status" value="1"/>
</dbReference>
<dbReference type="InterPro" id="IPR045864">
    <property type="entry name" value="aa-tRNA-synth_II/BPL/LPL"/>
</dbReference>
<proteinExistence type="inferred from homology"/>
<dbReference type="EMBL" id="DVGZ01000041">
    <property type="protein sequence ID" value="HIR46880.1"/>
    <property type="molecule type" value="Genomic_DNA"/>
</dbReference>
<dbReference type="InterPro" id="IPR012340">
    <property type="entry name" value="NA-bd_OB-fold"/>
</dbReference>
<dbReference type="PANTHER" id="PTHR22594">
    <property type="entry name" value="ASPARTYL/LYSYL-TRNA SYNTHETASE"/>
    <property type="match status" value="1"/>
</dbReference>
<evidence type="ECO:0000256" key="7">
    <source>
        <dbReference type="HAMAP-Rule" id="MF_00534"/>
    </source>
</evidence>
<keyword evidence="6 7" id="KW-0030">Aminoacyl-tRNA synthetase</keyword>